<evidence type="ECO:0000313" key="1">
    <source>
        <dbReference type="EMBL" id="OJT09978.1"/>
    </source>
</evidence>
<sequence>MRDLTLDFDSPSHRTWDGSRMSTADIMSNMAARSPDVEALNLTFRTYPQDVCPVLPKFTRLRLLVVTGWLTPSLHEAIEALNHLETLYVKLYWARAEAGMESLQVRRYRSVKTIVVLTLSEPLISAFRSTEFPMLEHARLEVWPHSSDATEGLTQAMENLHKHAPRLRSFCLTTRSAAAHGDRPAPQLATVIEPLLRIPILETLSLTLEGNYSFALTRADILSFPAAWPHISTLVLAHAPLATASAPPSIRVFFELIAACPRLETLVLCARFDCTARAEWQDVSVPPHAALRGLFLGLLLETGSYNPERTWRALAAAVDRAVPLMDLDRQLVRPEVVGAQAVETWREVVGHIRDLRSASALHAPSSPGW</sequence>
<organism evidence="1 2">
    <name type="scientific">Trametes pubescens</name>
    <name type="common">White-rot fungus</name>
    <dbReference type="NCBI Taxonomy" id="154538"/>
    <lineage>
        <taxon>Eukaryota</taxon>
        <taxon>Fungi</taxon>
        <taxon>Dikarya</taxon>
        <taxon>Basidiomycota</taxon>
        <taxon>Agaricomycotina</taxon>
        <taxon>Agaricomycetes</taxon>
        <taxon>Polyporales</taxon>
        <taxon>Polyporaceae</taxon>
        <taxon>Trametes</taxon>
    </lineage>
</organism>
<keyword evidence="2" id="KW-1185">Reference proteome</keyword>
<name>A0A1M2VQY8_TRAPU</name>
<gene>
    <name evidence="1" type="ORF">TRAPUB_13541</name>
</gene>
<dbReference type="EMBL" id="MNAD01000853">
    <property type="protein sequence ID" value="OJT09978.1"/>
    <property type="molecule type" value="Genomic_DNA"/>
</dbReference>
<dbReference type="AlphaFoldDB" id="A0A1M2VQY8"/>
<accession>A0A1M2VQY8</accession>
<evidence type="ECO:0008006" key="3">
    <source>
        <dbReference type="Google" id="ProtNLM"/>
    </source>
</evidence>
<proteinExistence type="predicted"/>
<protein>
    <recommendedName>
        <fullName evidence="3">F-box domain-containing protein</fullName>
    </recommendedName>
</protein>
<reference evidence="1 2" key="1">
    <citation type="submission" date="2016-10" db="EMBL/GenBank/DDBJ databases">
        <title>Genome sequence of the basidiomycete white-rot fungus Trametes pubescens.</title>
        <authorList>
            <person name="Makela M.R."/>
            <person name="Granchi Z."/>
            <person name="Peng M."/>
            <person name="De Vries R.P."/>
            <person name="Grigoriev I."/>
            <person name="Riley R."/>
            <person name="Hilden K."/>
        </authorList>
    </citation>
    <scope>NUCLEOTIDE SEQUENCE [LARGE SCALE GENOMIC DNA]</scope>
    <source>
        <strain evidence="1 2">FBCC735</strain>
    </source>
</reference>
<dbReference type="Gene3D" id="3.80.10.10">
    <property type="entry name" value="Ribonuclease Inhibitor"/>
    <property type="match status" value="1"/>
</dbReference>
<evidence type="ECO:0000313" key="2">
    <source>
        <dbReference type="Proteomes" id="UP000184267"/>
    </source>
</evidence>
<dbReference type="Proteomes" id="UP000184267">
    <property type="component" value="Unassembled WGS sequence"/>
</dbReference>
<comment type="caution">
    <text evidence="1">The sequence shown here is derived from an EMBL/GenBank/DDBJ whole genome shotgun (WGS) entry which is preliminary data.</text>
</comment>
<dbReference type="SUPFAM" id="SSF52047">
    <property type="entry name" value="RNI-like"/>
    <property type="match status" value="1"/>
</dbReference>
<dbReference type="OMA" id="KLYWARA"/>
<dbReference type="InterPro" id="IPR032675">
    <property type="entry name" value="LRR_dom_sf"/>
</dbReference>
<dbReference type="OrthoDB" id="2737054at2759"/>